<sequence>MAAMWRALFVCKRAQLTQKKLWTRRKRCIAASKILLGSVVLCDTKDIQILFSSISAASRPSLPLNDGHVFAKSNTLPIYGIWVIWDVTILVQPRPFTTLLLVGIIWALRFSYQRISSQKDNLLS</sequence>
<evidence type="ECO:0000313" key="2">
    <source>
        <dbReference type="EMBL" id="BBH42974.1"/>
    </source>
</evidence>
<dbReference type="AlphaFoldDB" id="A0A455RE81"/>
<organism evidence="1">
    <name type="scientific">Marophrys sp. SRT127</name>
    <dbReference type="NCBI Taxonomy" id="2488311"/>
    <lineage>
        <taxon>Eukaryota</taxon>
        <taxon>Haptista</taxon>
        <taxon>Centroplasthelida</taxon>
        <taxon>Panacanthocystida</taxon>
        <taxon>Acanthocystida</taxon>
        <taxon>Marophrys</taxon>
    </lineage>
</organism>
<reference evidence="1" key="1">
    <citation type="journal article" date="2019" name="Sci. Rep.">
        <title>Horizontally-acquired genetic elements in the mitochondrial genome of a centrohelid Marophrys sp. SRT127.</title>
        <authorList>
            <person name="Nishimura Y."/>
            <person name="Shiratori T."/>
            <person name="Ishida K."/>
            <person name="Hashimoto T."/>
            <person name="Ohkuma M."/>
            <person name="Inagaki Y."/>
        </authorList>
    </citation>
    <scope>NUCLEOTIDE SEQUENCE</scope>
    <source>
        <strain evidence="1">SRT127</strain>
    </source>
</reference>
<geneLocation type="mitochondrion" evidence="1"/>
<name>A0A455RE81_9EUKA</name>
<accession>A0A455RE81</accession>
<dbReference type="GO" id="GO:0004519">
    <property type="term" value="F:endonuclease activity"/>
    <property type="evidence" value="ECO:0007669"/>
    <property type="project" value="UniProtKB-KW"/>
</dbReference>
<dbReference type="EMBL" id="AP019310">
    <property type="protein sequence ID" value="BBH42905.1"/>
    <property type="molecule type" value="Genomic_DNA"/>
</dbReference>
<keyword evidence="2" id="KW-0540">Nuclease</keyword>
<evidence type="ECO:0000313" key="1">
    <source>
        <dbReference type="EMBL" id="BBH42905.1"/>
    </source>
</evidence>
<protein>
    <submittedName>
        <fullName evidence="2">LAGLIDADG homing endonuclease</fullName>
    </submittedName>
</protein>
<proteinExistence type="predicted"/>
<dbReference type="EMBL" id="AP019310">
    <property type="protein sequence ID" value="BBH42974.1"/>
    <property type="molecule type" value="Genomic_DNA"/>
</dbReference>
<keyword evidence="1" id="KW-0496">Mitochondrion</keyword>
<keyword evidence="2" id="KW-0255">Endonuclease</keyword>
<keyword evidence="2" id="KW-0378">Hydrolase</keyword>